<organism evidence="3 4">
    <name type="scientific">Kineosporia corallincola</name>
    <dbReference type="NCBI Taxonomy" id="2835133"/>
    <lineage>
        <taxon>Bacteria</taxon>
        <taxon>Bacillati</taxon>
        <taxon>Actinomycetota</taxon>
        <taxon>Actinomycetes</taxon>
        <taxon>Kineosporiales</taxon>
        <taxon>Kineosporiaceae</taxon>
        <taxon>Kineosporia</taxon>
    </lineage>
</organism>
<feature type="transmembrane region" description="Helical" evidence="1">
    <location>
        <begin position="12"/>
        <end position="34"/>
    </location>
</feature>
<keyword evidence="1" id="KW-1133">Transmembrane helix</keyword>
<protein>
    <recommendedName>
        <fullName evidence="2">Putative Flp pilus-assembly TadG-like N-terminal domain-containing protein</fullName>
    </recommendedName>
</protein>
<dbReference type="Proteomes" id="UP001197247">
    <property type="component" value="Unassembled WGS sequence"/>
</dbReference>
<sequence>MTPRPRARDEGQAGIVFIGLTVFFLVLTGCFVDVSRSLNAHGRSLEVASQAARAAADQITQASLRTGDPTALRIDPVAARRAGQAWLDEAGATGTVTVAPDATSVSVTARIPCPALGLGIVGIRDLSHDATAGATTLTAATDAGPAQPVTIDAEGTP</sequence>
<proteinExistence type="predicted"/>
<comment type="caution">
    <text evidence="3">The sequence shown here is derived from an EMBL/GenBank/DDBJ whole genome shotgun (WGS) entry which is preliminary data.</text>
</comment>
<keyword evidence="1" id="KW-0812">Transmembrane</keyword>
<dbReference type="PROSITE" id="PS51257">
    <property type="entry name" value="PROKAR_LIPOPROTEIN"/>
    <property type="match status" value="1"/>
</dbReference>
<keyword evidence="1" id="KW-0472">Membrane</keyword>
<dbReference type="Pfam" id="PF13400">
    <property type="entry name" value="Tad"/>
    <property type="match status" value="1"/>
</dbReference>
<dbReference type="EMBL" id="JAHBAY010000027">
    <property type="protein sequence ID" value="MBT0774269.1"/>
    <property type="molecule type" value="Genomic_DNA"/>
</dbReference>
<evidence type="ECO:0000259" key="2">
    <source>
        <dbReference type="Pfam" id="PF13400"/>
    </source>
</evidence>
<evidence type="ECO:0000256" key="1">
    <source>
        <dbReference type="SAM" id="Phobius"/>
    </source>
</evidence>
<keyword evidence="4" id="KW-1185">Reference proteome</keyword>
<evidence type="ECO:0000313" key="4">
    <source>
        <dbReference type="Proteomes" id="UP001197247"/>
    </source>
</evidence>
<accession>A0ABS5TTZ3</accession>
<evidence type="ECO:0000313" key="3">
    <source>
        <dbReference type="EMBL" id="MBT0774269.1"/>
    </source>
</evidence>
<dbReference type="RefSeq" id="WP_214160808.1">
    <property type="nucleotide sequence ID" value="NZ_JAHBAY010000027.1"/>
</dbReference>
<feature type="domain" description="Putative Flp pilus-assembly TadG-like N-terminal" evidence="2">
    <location>
        <begin position="11"/>
        <end position="57"/>
    </location>
</feature>
<gene>
    <name evidence="3" type="ORF">KIH74_35325</name>
</gene>
<dbReference type="InterPro" id="IPR028087">
    <property type="entry name" value="Tad_N"/>
</dbReference>
<name>A0ABS5TTZ3_9ACTN</name>
<reference evidence="3 4" key="1">
    <citation type="submission" date="2021-05" db="EMBL/GenBank/DDBJ databases">
        <title>Kineosporia and Streptomyces sp. nov. two new marine actinobacteria isolated from Coral.</title>
        <authorList>
            <person name="Buangrab K."/>
            <person name="Sutthacheep M."/>
            <person name="Yeemin T."/>
            <person name="Harunari E."/>
            <person name="Igarashi Y."/>
            <person name="Kanchanasin P."/>
            <person name="Tanasupawat S."/>
            <person name="Phongsopitanun W."/>
        </authorList>
    </citation>
    <scope>NUCLEOTIDE SEQUENCE [LARGE SCALE GENOMIC DNA]</scope>
    <source>
        <strain evidence="3 4">J2-2</strain>
    </source>
</reference>